<accession>A0A914V1S4</accession>
<evidence type="ECO:0000313" key="4">
    <source>
        <dbReference type="Proteomes" id="UP000887566"/>
    </source>
</evidence>
<evidence type="ECO:0000256" key="1">
    <source>
        <dbReference type="ARBA" id="ARBA00001968"/>
    </source>
</evidence>
<dbReference type="GO" id="GO:0046872">
    <property type="term" value="F:metal ion binding"/>
    <property type="evidence" value="ECO:0007669"/>
    <property type="project" value="UniProtKB-KW"/>
</dbReference>
<dbReference type="Pfam" id="PF13359">
    <property type="entry name" value="DDE_Tnp_4"/>
    <property type="match status" value="1"/>
</dbReference>
<protein>
    <submittedName>
        <fullName evidence="5">DDE Tnp4 domain-containing protein</fullName>
    </submittedName>
</protein>
<reference evidence="5" key="1">
    <citation type="submission" date="2022-11" db="UniProtKB">
        <authorList>
            <consortium name="WormBaseParasite"/>
        </authorList>
    </citation>
    <scope>IDENTIFICATION</scope>
</reference>
<dbReference type="WBParaSite" id="PSAMB.scaffold1430size31614.g13127.t1">
    <property type="protein sequence ID" value="PSAMB.scaffold1430size31614.g13127.t1"/>
    <property type="gene ID" value="PSAMB.scaffold1430size31614.g13127"/>
</dbReference>
<comment type="cofactor">
    <cofactor evidence="1">
        <name>a divalent metal cation</name>
        <dbReference type="ChEBI" id="CHEBI:60240"/>
    </cofactor>
</comment>
<organism evidence="4 5">
    <name type="scientific">Plectus sambesii</name>
    <dbReference type="NCBI Taxonomy" id="2011161"/>
    <lineage>
        <taxon>Eukaryota</taxon>
        <taxon>Metazoa</taxon>
        <taxon>Ecdysozoa</taxon>
        <taxon>Nematoda</taxon>
        <taxon>Chromadorea</taxon>
        <taxon>Plectida</taxon>
        <taxon>Plectina</taxon>
        <taxon>Plectoidea</taxon>
        <taxon>Plectidae</taxon>
        <taxon>Plectus</taxon>
    </lineage>
</organism>
<evidence type="ECO:0000256" key="2">
    <source>
        <dbReference type="ARBA" id="ARBA00022723"/>
    </source>
</evidence>
<dbReference type="InterPro" id="IPR027806">
    <property type="entry name" value="HARBI1_dom"/>
</dbReference>
<keyword evidence="2" id="KW-0479">Metal-binding</keyword>
<proteinExistence type="predicted"/>
<evidence type="ECO:0000313" key="5">
    <source>
        <dbReference type="WBParaSite" id="PSAMB.scaffold1430size31614.g13127.t1"/>
    </source>
</evidence>
<name>A0A914V1S4_9BILA</name>
<sequence>MNLPGASLLPGSQLQTSYVIAGDRAFPLRTYLMKPFGGRNLPVEQDIFNYRLSHCRRLIKNTFEICLSMWRVLTKPIKTSADSADAIIKAVCCLHNFLIAEELNPDLSPTAMADGEDSENGIRRLQLGPRSHTAIPSIIP</sequence>
<feature type="domain" description="DDE Tnp4" evidence="3">
    <location>
        <begin position="14"/>
        <end position="96"/>
    </location>
</feature>
<keyword evidence="4" id="KW-1185">Reference proteome</keyword>
<dbReference type="Proteomes" id="UP000887566">
    <property type="component" value="Unplaced"/>
</dbReference>
<dbReference type="AlphaFoldDB" id="A0A914V1S4"/>
<evidence type="ECO:0000259" key="3">
    <source>
        <dbReference type="Pfam" id="PF13359"/>
    </source>
</evidence>